<protein>
    <submittedName>
        <fullName evidence="3">Uncharacterized protein</fullName>
    </submittedName>
</protein>
<reference evidence="3 4" key="1">
    <citation type="submission" date="2017-03" db="EMBL/GenBank/DDBJ databases">
        <title>An alternative strategy for trypanosome survival in the mammalian bloodstream revealed through genome and transcriptome analysis of the ubiquitous bovine parasite Trypanosoma (Megatrypanum) theileri.</title>
        <authorList>
            <person name="Kelly S."/>
            <person name="Ivens A."/>
            <person name="Mott A."/>
            <person name="O'Neill E."/>
            <person name="Emms D."/>
            <person name="Macleod O."/>
            <person name="Voorheis P."/>
            <person name="Matthews J."/>
            <person name="Matthews K."/>
            <person name="Carrington M."/>
        </authorList>
    </citation>
    <scope>NUCLEOTIDE SEQUENCE [LARGE SCALE GENOMIC DNA]</scope>
    <source>
        <strain evidence="3">Edinburgh</strain>
    </source>
</reference>
<feature type="region of interest" description="Disordered" evidence="2">
    <location>
        <begin position="119"/>
        <end position="143"/>
    </location>
</feature>
<dbReference type="Proteomes" id="UP000192257">
    <property type="component" value="Unassembled WGS sequence"/>
</dbReference>
<dbReference type="VEuPathDB" id="TriTrypDB:TM35_000073620"/>
<organism evidence="3 4">
    <name type="scientific">Trypanosoma theileri</name>
    <dbReference type="NCBI Taxonomy" id="67003"/>
    <lineage>
        <taxon>Eukaryota</taxon>
        <taxon>Discoba</taxon>
        <taxon>Euglenozoa</taxon>
        <taxon>Kinetoplastea</taxon>
        <taxon>Metakinetoplastina</taxon>
        <taxon>Trypanosomatida</taxon>
        <taxon>Trypanosomatidae</taxon>
        <taxon>Trypanosoma</taxon>
    </lineage>
</organism>
<evidence type="ECO:0000313" key="4">
    <source>
        <dbReference type="Proteomes" id="UP000192257"/>
    </source>
</evidence>
<evidence type="ECO:0000256" key="2">
    <source>
        <dbReference type="SAM" id="MobiDB-lite"/>
    </source>
</evidence>
<dbReference type="InterPro" id="IPR036872">
    <property type="entry name" value="CH_dom_sf"/>
</dbReference>
<dbReference type="RefSeq" id="XP_028885004.1">
    <property type="nucleotide sequence ID" value="XM_029023808.1"/>
</dbReference>
<dbReference type="SUPFAM" id="SSF116907">
    <property type="entry name" value="Hook domain"/>
    <property type="match status" value="1"/>
</dbReference>
<feature type="compositionally biased region" description="Polar residues" evidence="2">
    <location>
        <begin position="533"/>
        <end position="547"/>
    </location>
</feature>
<feature type="compositionally biased region" description="Basic and acidic residues" evidence="2">
    <location>
        <begin position="123"/>
        <end position="136"/>
    </location>
</feature>
<sequence length="634" mass="71237">MTDITVKKTAVLQLVRHILSNECIKPTEGQTPLQLPEKYEDLRDGALLYRILSHIAPQSFPDANEMAEQSPASRMNKVVRKENLLSLVKHMNDYAHQALGAPDTLNLIQLLNAEDIANSPALNRDETNTESEKKKEEEEEEEDKGFLCLMELTDIFIVMVVLSGDSTIMQAVKSLPHAHQVILSNTAKMCITKHALRPRRRAETTTSADSHHSSVVGSSHGGPSSRSTQQQPSSLMEESSQSAFVQQLRRELDDSNAKVMELESTLQLTLKEKQEWESKYKKMMAETEELRVAFAGEEHLRQLLAKKDETVKTLTATAEEYSKKISAFKEATALQETALSAMKRKLKQTEEELIKKNSERREALEKLSLAEERLTAQVNARTDLEKQLEDLRAELALVKVQNHHTNDDGESRLNRSFGSVNSIDRVVMLENELDEARSQKDAAERLLHVLQRQVASLPSEGFKPDAALDALKTQIRQSEKEKEELRNQLALTVARLEEAQTRWRVGGSQSMIDSETGSFMAGSKAGGKDVDGANTQQDTTESVGVQSRTRESSDGSRREQTLLASTVLLLGYRNLVLQQRALLENGLPDSTFYRRGIELESERPAVAGSFLTQHRCEVEEGLVRSVLYRNEWNH</sequence>
<accession>A0A1X0P283</accession>
<dbReference type="OrthoDB" id="250961at2759"/>
<proteinExistence type="predicted"/>
<feature type="compositionally biased region" description="Polar residues" evidence="2">
    <location>
        <begin position="507"/>
        <end position="517"/>
    </location>
</feature>
<evidence type="ECO:0000313" key="3">
    <source>
        <dbReference type="EMBL" id="ORC90938.1"/>
    </source>
</evidence>
<keyword evidence="1" id="KW-0175">Coiled coil</keyword>
<dbReference type="AlphaFoldDB" id="A0A1X0P283"/>
<gene>
    <name evidence="3" type="ORF">TM35_000073620</name>
</gene>
<feature type="compositionally biased region" description="Low complexity" evidence="2">
    <location>
        <begin position="213"/>
        <end position="234"/>
    </location>
</feature>
<feature type="compositionally biased region" description="Basic and acidic residues" evidence="2">
    <location>
        <begin position="548"/>
        <end position="558"/>
    </location>
</feature>
<dbReference type="GeneID" id="39983588"/>
<comment type="caution">
    <text evidence="3">The sequence shown here is derived from an EMBL/GenBank/DDBJ whole genome shotgun (WGS) entry which is preliminary data.</text>
</comment>
<name>A0A1X0P283_9TRYP</name>
<keyword evidence="4" id="KW-1185">Reference proteome</keyword>
<dbReference type="EMBL" id="NBCO01000007">
    <property type="protein sequence ID" value="ORC90938.1"/>
    <property type="molecule type" value="Genomic_DNA"/>
</dbReference>
<feature type="coiled-coil region" evidence="1">
    <location>
        <begin position="332"/>
        <end position="401"/>
    </location>
</feature>
<feature type="compositionally biased region" description="Polar residues" evidence="2">
    <location>
        <begin position="236"/>
        <end position="245"/>
    </location>
</feature>
<dbReference type="Gene3D" id="1.10.418.10">
    <property type="entry name" value="Calponin-like domain"/>
    <property type="match status" value="1"/>
</dbReference>
<feature type="region of interest" description="Disordered" evidence="2">
    <location>
        <begin position="197"/>
        <end position="248"/>
    </location>
</feature>
<feature type="region of interest" description="Disordered" evidence="2">
    <location>
        <begin position="507"/>
        <end position="558"/>
    </location>
</feature>
<feature type="coiled-coil region" evidence="1">
    <location>
        <begin position="426"/>
        <end position="502"/>
    </location>
</feature>
<evidence type="ECO:0000256" key="1">
    <source>
        <dbReference type="SAM" id="Coils"/>
    </source>
</evidence>